<dbReference type="AlphaFoldDB" id="A0A7S3JZG1"/>
<dbReference type="GO" id="GO:0016887">
    <property type="term" value="F:ATP hydrolysis activity"/>
    <property type="evidence" value="ECO:0007669"/>
    <property type="project" value="InterPro"/>
</dbReference>
<evidence type="ECO:0000256" key="1">
    <source>
        <dbReference type="ARBA" id="ARBA00022741"/>
    </source>
</evidence>
<dbReference type="PRINTS" id="PR00300">
    <property type="entry name" value="CLPPROTEASEA"/>
</dbReference>
<dbReference type="InterPro" id="IPR003593">
    <property type="entry name" value="AAA+_ATPase"/>
</dbReference>
<dbReference type="Gene3D" id="3.40.50.300">
    <property type="entry name" value="P-loop containing nucleotide triphosphate hydrolases"/>
    <property type="match status" value="1"/>
</dbReference>
<evidence type="ECO:0000259" key="3">
    <source>
        <dbReference type="SMART" id="SM00382"/>
    </source>
</evidence>
<dbReference type="PANTHER" id="PTHR11638">
    <property type="entry name" value="ATP-DEPENDENT CLP PROTEASE"/>
    <property type="match status" value="1"/>
</dbReference>
<dbReference type="EMBL" id="HBIJ01012651">
    <property type="protein sequence ID" value="CAE0367839.1"/>
    <property type="molecule type" value="Transcribed_RNA"/>
</dbReference>
<dbReference type="PANTHER" id="PTHR11638:SF89">
    <property type="entry name" value="AAA+ ATPASE DOMAIN-CONTAINING PROTEIN"/>
    <property type="match status" value="1"/>
</dbReference>
<dbReference type="SMART" id="SM00382">
    <property type="entry name" value="AAA"/>
    <property type="match status" value="1"/>
</dbReference>
<reference evidence="4" key="1">
    <citation type="submission" date="2021-01" db="EMBL/GenBank/DDBJ databases">
        <authorList>
            <person name="Corre E."/>
            <person name="Pelletier E."/>
            <person name="Niang G."/>
            <person name="Scheremetjew M."/>
            <person name="Finn R."/>
            <person name="Kale V."/>
            <person name="Holt S."/>
            <person name="Cochrane G."/>
            <person name="Meng A."/>
            <person name="Brown T."/>
            <person name="Cohen L."/>
        </authorList>
    </citation>
    <scope>NUCLEOTIDE SEQUENCE</scope>
    <source>
        <strain evidence="4">CCMP1510</strain>
    </source>
</reference>
<feature type="domain" description="AAA+ ATPase" evidence="3">
    <location>
        <begin position="231"/>
        <end position="396"/>
    </location>
</feature>
<dbReference type="Pfam" id="PF07724">
    <property type="entry name" value="AAA_2"/>
    <property type="match status" value="1"/>
</dbReference>
<dbReference type="InterPro" id="IPR003959">
    <property type="entry name" value="ATPase_AAA_core"/>
</dbReference>
<dbReference type="InterPro" id="IPR050130">
    <property type="entry name" value="ClpA_ClpB"/>
</dbReference>
<sequence length="556" mass="62745">MNVSVGSFWMIMGGNKSAHNVSDMVEKAAKRAQTPNIKRTVKYFDGCNQAQCAENLSLEIVQWLISRDKKYGVAILRKADETALWLLKAIATYWWGQRRCRHPLLLPDAVDCERVAWFLSTQFASEHVLRLENTLTAKNTPLELNRAVAQAARDEWSGALGNRAARRALFVRGQVSVENKIQLFEYFLQKQKEENTTHKHKLGARFVGQTGAIAEVATYLERIGERRSRKTPTVFYFYGVAGSGKSRLAELIAENLHRPLVRLEMESYNTEIDVNRLFGAPAAYEQGGVSLVDELLLHPNAVVLMDEIDKAHVSIFREKLHTALSAGVMTHKQDLNRSADVSNVIFIFTTNCFENQVQSIFSQLIHNASIIHGGKDIDDSVLYSTARTALEILINDAPRIPCSSSKPNPFEDGSLRSRIPRTKQFPFLPLRKHELQSLVVIEFKRLAQELDLNLTWSPKLPATFLDLFPHFTDARVLVERINDDFDHAILNINAHHSNKAIITLADDGHLKFLWIFSSEDDDALIPYEHNTIPSLSSKETSCAQSTAQKNCHQSCP</sequence>
<protein>
    <recommendedName>
        <fullName evidence="3">AAA+ ATPase domain-containing protein</fullName>
    </recommendedName>
</protein>
<name>A0A7S3JZG1_9STRA</name>
<organism evidence="4">
    <name type="scientific">Aureoumbra lagunensis</name>
    <dbReference type="NCBI Taxonomy" id="44058"/>
    <lineage>
        <taxon>Eukaryota</taxon>
        <taxon>Sar</taxon>
        <taxon>Stramenopiles</taxon>
        <taxon>Ochrophyta</taxon>
        <taxon>Pelagophyceae</taxon>
        <taxon>Pelagomonadales</taxon>
        <taxon>Aureoumbra</taxon>
    </lineage>
</organism>
<dbReference type="GO" id="GO:0005737">
    <property type="term" value="C:cytoplasm"/>
    <property type="evidence" value="ECO:0007669"/>
    <property type="project" value="TreeGrafter"/>
</dbReference>
<dbReference type="InterPro" id="IPR001270">
    <property type="entry name" value="ClpA/B"/>
</dbReference>
<evidence type="ECO:0000256" key="2">
    <source>
        <dbReference type="ARBA" id="ARBA00022840"/>
    </source>
</evidence>
<dbReference type="GO" id="GO:0034605">
    <property type="term" value="P:cellular response to heat"/>
    <property type="evidence" value="ECO:0007669"/>
    <property type="project" value="TreeGrafter"/>
</dbReference>
<dbReference type="SUPFAM" id="SSF52540">
    <property type="entry name" value="P-loop containing nucleoside triphosphate hydrolases"/>
    <property type="match status" value="1"/>
</dbReference>
<evidence type="ECO:0000313" key="4">
    <source>
        <dbReference type="EMBL" id="CAE0367839.1"/>
    </source>
</evidence>
<keyword evidence="2" id="KW-0067">ATP-binding</keyword>
<dbReference type="GO" id="GO:0005524">
    <property type="term" value="F:ATP binding"/>
    <property type="evidence" value="ECO:0007669"/>
    <property type="project" value="UniProtKB-KW"/>
</dbReference>
<gene>
    <name evidence="4" type="ORF">ALAG00032_LOCUS8596</name>
</gene>
<dbReference type="InterPro" id="IPR027417">
    <property type="entry name" value="P-loop_NTPase"/>
</dbReference>
<proteinExistence type="predicted"/>
<keyword evidence="1" id="KW-0547">Nucleotide-binding</keyword>
<accession>A0A7S3JZG1</accession>